<keyword evidence="1" id="KW-0862">Zinc</keyword>
<dbReference type="InterPro" id="IPR036388">
    <property type="entry name" value="WH-like_DNA-bd_sf"/>
</dbReference>
<evidence type="ECO:0000313" key="3">
    <source>
        <dbReference type="Proteomes" id="UP000191110"/>
    </source>
</evidence>
<keyword evidence="1" id="KW-0963">Cytoplasm</keyword>
<comment type="subcellular location">
    <subcellularLocation>
        <location evidence="1">Cytoplasm</location>
    </subcellularLocation>
</comment>
<evidence type="ECO:0000313" key="2">
    <source>
        <dbReference type="EMBL" id="OOZ41331.1"/>
    </source>
</evidence>
<dbReference type="PANTHER" id="PTHR33202:SF7">
    <property type="entry name" value="FERRIC UPTAKE REGULATION PROTEIN"/>
    <property type="match status" value="1"/>
</dbReference>
<dbReference type="GO" id="GO:0003700">
    <property type="term" value="F:DNA-binding transcription factor activity"/>
    <property type="evidence" value="ECO:0007669"/>
    <property type="project" value="UniProtKB-UniRule"/>
</dbReference>
<dbReference type="GO" id="GO:0008270">
    <property type="term" value="F:zinc ion binding"/>
    <property type="evidence" value="ECO:0007669"/>
    <property type="project" value="TreeGrafter"/>
</dbReference>
<accession>A0A1T2L8C6</accession>
<dbReference type="GO" id="GO:1900376">
    <property type="term" value="P:regulation of secondary metabolite biosynthetic process"/>
    <property type="evidence" value="ECO:0007669"/>
    <property type="project" value="TreeGrafter"/>
</dbReference>
<dbReference type="OrthoDB" id="8659436at2"/>
<keyword evidence="3" id="KW-1185">Reference proteome</keyword>
<keyword evidence="1" id="KW-0238">DNA-binding</keyword>
<keyword evidence="1" id="KW-0804">Transcription</keyword>
<keyword evidence="1" id="KW-0479">Metal-binding</keyword>
<gene>
    <name evidence="1" type="primary">fur</name>
    <name evidence="2" type="ORF">BOW53_04235</name>
</gene>
<dbReference type="Proteomes" id="UP000191110">
    <property type="component" value="Unassembled WGS sequence"/>
</dbReference>
<dbReference type="AlphaFoldDB" id="A0A1T2L8C6"/>
<dbReference type="CDD" id="cd07153">
    <property type="entry name" value="Fur_like"/>
    <property type="match status" value="1"/>
</dbReference>
<dbReference type="GO" id="GO:0045892">
    <property type="term" value="P:negative regulation of DNA-templated transcription"/>
    <property type="evidence" value="ECO:0007669"/>
    <property type="project" value="TreeGrafter"/>
</dbReference>
<dbReference type="EMBL" id="MPRL01000011">
    <property type="protein sequence ID" value="OOZ41331.1"/>
    <property type="molecule type" value="Genomic_DNA"/>
</dbReference>
<dbReference type="PANTHER" id="PTHR33202">
    <property type="entry name" value="ZINC UPTAKE REGULATION PROTEIN"/>
    <property type="match status" value="1"/>
</dbReference>
<dbReference type="GO" id="GO:0005737">
    <property type="term" value="C:cytoplasm"/>
    <property type="evidence" value="ECO:0007669"/>
    <property type="project" value="UniProtKB-SubCell"/>
</dbReference>
<keyword evidence="1" id="KW-0805">Transcription regulation</keyword>
<dbReference type="Gene3D" id="1.10.10.10">
    <property type="entry name" value="Winged helix-like DNA-binding domain superfamily/Winged helix DNA-binding domain"/>
    <property type="match status" value="1"/>
</dbReference>
<comment type="similarity">
    <text evidence="1">Belongs to the Fur family.</text>
</comment>
<sequence length="147" mass="16533">MEMLIENSSVQVETDFRELLREYDISPTQQRLEIAQLMLSEPQHLSADQVMAMLTGSEQHVSKATVYNTLGLFARKGLIREVVVDPTRLFYDTNTSRHHHFYNVDTSELTDVPADGFQVSALPEAPAGTEIEGVEVIVRLRASSVQQ</sequence>
<keyword evidence="1" id="KW-0678">Repressor</keyword>
<dbReference type="RefSeq" id="WP_078482836.1">
    <property type="nucleotide sequence ID" value="NZ_MPRL01000011.1"/>
</dbReference>
<proteinExistence type="inferred from homology"/>
<dbReference type="InterPro" id="IPR002481">
    <property type="entry name" value="FUR"/>
</dbReference>
<dbReference type="InterPro" id="IPR036390">
    <property type="entry name" value="WH_DNA-bd_sf"/>
</dbReference>
<comment type="caution">
    <text evidence="2">The sequence shown here is derived from an EMBL/GenBank/DDBJ whole genome shotgun (WGS) entry which is preliminary data.</text>
</comment>
<dbReference type="SUPFAM" id="SSF46785">
    <property type="entry name" value="Winged helix' DNA-binding domain"/>
    <property type="match status" value="1"/>
</dbReference>
<reference evidence="2 3" key="1">
    <citation type="submission" date="2016-11" db="EMBL/GenBank/DDBJ databases">
        <title>Mixed transmission modes and dynamic genome evolution in an obligate animal-bacterial symbiosis.</title>
        <authorList>
            <person name="Russell S.L."/>
            <person name="Corbett-Detig R.B."/>
            <person name="Cavanaugh C.M."/>
        </authorList>
    </citation>
    <scope>NUCLEOTIDE SEQUENCE [LARGE SCALE GENOMIC DNA]</scope>
    <source>
        <strain evidence="2">Sveles-Q1</strain>
    </source>
</reference>
<keyword evidence="1" id="KW-0408">Iron</keyword>
<dbReference type="GO" id="GO:0000976">
    <property type="term" value="F:transcription cis-regulatory region binding"/>
    <property type="evidence" value="ECO:0007669"/>
    <property type="project" value="TreeGrafter"/>
</dbReference>
<comment type="subunit">
    <text evidence="1">Homodimer.</text>
</comment>
<name>A0A1T2L8C6_9GAMM</name>
<organism evidence="2 3">
    <name type="scientific">Solemya pervernicosa gill symbiont</name>
    <dbReference type="NCBI Taxonomy" id="642797"/>
    <lineage>
        <taxon>Bacteria</taxon>
        <taxon>Pseudomonadati</taxon>
        <taxon>Pseudomonadota</taxon>
        <taxon>Gammaproteobacteria</taxon>
        <taxon>sulfur-oxidizing symbionts</taxon>
    </lineage>
</organism>
<protein>
    <recommendedName>
        <fullName evidence="1">Ferric uptake regulation protein</fullName>
    </recommendedName>
</protein>
<dbReference type="Pfam" id="PF01475">
    <property type="entry name" value="FUR"/>
    <property type="match status" value="1"/>
</dbReference>
<evidence type="ECO:0000256" key="1">
    <source>
        <dbReference type="RuleBase" id="RU364037"/>
    </source>
</evidence>